<dbReference type="InterPro" id="IPR017871">
    <property type="entry name" value="ABC_transporter-like_CS"/>
</dbReference>
<keyword evidence="6" id="KW-0029">Amino-acid transport</keyword>
<keyword evidence="10" id="KW-1185">Reference proteome</keyword>
<evidence type="ECO:0000256" key="5">
    <source>
        <dbReference type="ARBA" id="ARBA00022967"/>
    </source>
</evidence>
<dbReference type="PANTHER" id="PTHR43166">
    <property type="entry name" value="AMINO ACID IMPORT ATP-BINDING PROTEIN"/>
    <property type="match status" value="1"/>
</dbReference>
<dbReference type="PROSITE" id="PS50893">
    <property type="entry name" value="ABC_TRANSPORTER_2"/>
    <property type="match status" value="1"/>
</dbReference>
<name>A0ABZ3IH40_9FIRM</name>
<evidence type="ECO:0000256" key="4">
    <source>
        <dbReference type="ARBA" id="ARBA00022840"/>
    </source>
</evidence>
<dbReference type="InterPro" id="IPR018449">
    <property type="entry name" value="NIL_domain"/>
</dbReference>
<dbReference type="SUPFAM" id="SSF52540">
    <property type="entry name" value="P-loop containing nucleoside triphosphate hydrolases"/>
    <property type="match status" value="1"/>
</dbReference>
<dbReference type="SUPFAM" id="SSF55021">
    <property type="entry name" value="ACT-like"/>
    <property type="match status" value="1"/>
</dbReference>
<dbReference type="CDD" id="cd03258">
    <property type="entry name" value="ABC_MetN_methionine_transporter"/>
    <property type="match status" value="1"/>
</dbReference>
<dbReference type="GO" id="GO:0016787">
    <property type="term" value="F:hydrolase activity"/>
    <property type="evidence" value="ECO:0007669"/>
    <property type="project" value="UniProtKB-KW"/>
</dbReference>
<keyword evidence="7" id="KW-0472">Membrane</keyword>
<evidence type="ECO:0000256" key="1">
    <source>
        <dbReference type="ARBA" id="ARBA00022448"/>
    </source>
</evidence>
<keyword evidence="4 9" id="KW-0067">ATP-binding</keyword>
<reference evidence="9" key="1">
    <citation type="submission" date="2024-05" db="EMBL/GenBank/DDBJ databases">
        <title>Isolation and characterization of Sporomusa carbonis sp. nov., a carboxydotrophic hydrogenogen in the genus of Sporomusa isolated from a charcoal burning pile.</title>
        <authorList>
            <person name="Boeer T."/>
            <person name="Rosenbaum F."/>
            <person name="Eysell L."/>
            <person name="Mueller V."/>
            <person name="Daniel R."/>
            <person name="Poehlein A."/>
        </authorList>
    </citation>
    <scope>NUCLEOTIDE SEQUENCE [LARGE SCALE GENOMIC DNA]</scope>
    <source>
        <strain evidence="9">DSM 10669</strain>
    </source>
</reference>
<protein>
    <submittedName>
        <fullName evidence="9">Methionine import ATP-binding protein MetN 2</fullName>
        <ecNumber evidence="9">3.6.3.-</ecNumber>
    </submittedName>
</protein>
<dbReference type="GO" id="GO:0005524">
    <property type="term" value="F:ATP binding"/>
    <property type="evidence" value="ECO:0007669"/>
    <property type="project" value="UniProtKB-KW"/>
</dbReference>
<dbReference type="Pfam" id="PF09383">
    <property type="entry name" value="NIL"/>
    <property type="match status" value="1"/>
</dbReference>
<dbReference type="PROSITE" id="PS00211">
    <property type="entry name" value="ABC_TRANSPORTER_1"/>
    <property type="match status" value="1"/>
</dbReference>
<dbReference type="EMBL" id="CP155573">
    <property type="protein sequence ID" value="XFO65001.1"/>
    <property type="molecule type" value="Genomic_DNA"/>
</dbReference>
<evidence type="ECO:0000259" key="8">
    <source>
        <dbReference type="PROSITE" id="PS50893"/>
    </source>
</evidence>
<dbReference type="SMART" id="SM00930">
    <property type="entry name" value="NIL"/>
    <property type="match status" value="1"/>
</dbReference>
<keyword evidence="5" id="KW-1278">Translocase</keyword>
<dbReference type="InterPro" id="IPR003439">
    <property type="entry name" value="ABC_transporter-like_ATP-bd"/>
</dbReference>
<evidence type="ECO:0000313" key="9">
    <source>
        <dbReference type="EMBL" id="XFO65001.1"/>
    </source>
</evidence>
<evidence type="ECO:0000256" key="7">
    <source>
        <dbReference type="ARBA" id="ARBA00023136"/>
    </source>
</evidence>
<keyword evidence="1" id="KW-0813">Transport</keyword>
<proteinExistence type="predicted"/>
<dbReference type="InterPro" id="IPR050086">
    <property type="entry name" value="MetN_ABC_transporter-like"/>
</dbReference>
<dbReference type="InterPro" id="IPR045865">
    <property type="entry name" value="ACT-like_dom_sf"/>
</dbReference>
<accession>A0ABZ3IH40</accession>
<dbReference type="InterPro" id="IPR027417">
    <property type="entry name" value="P-loop_NTPase"/>
</dbReference>
<dbReference type="Gene3D" id="3.30.70.260">
    <property type="match status" value="1"/>
</dbReference>
<evidence type="ECO:0000256" key="6">
    <source>
        <dbReference type="ARBA" id="ARBA00022970"/>
    </source>
</evidence>
<feature type="domain" description="ABC transporter" evidence="8">
    <location>
        <begin position="2"/>
        <end position="241"/>
    </location>
</feature>
<sequence>MIVMKNISKIYSRGDKKVEALRSANLTVNQGEIFGIVGYSGAGKSTLLRCINMLERPTTGIVKIRDMEMTSLNDTQLQQARRKIGMIFQHFNLLSSSTVFMNVAAPLRLTNTPKKEIEKKVSELLNLVGLSEQASAYPSQLSGGQKQRVGIARSLANEPEILLCDEATSALDPETTDSILELLMAINRQLNLTIVLVTHEMNVIKKICDRVAVMEKGLIIEQGHVIDLFTRPQTPTAKKFISTIIDTQLPDKILEIVKNQSIPGLLARVGFVGDVGAAPLLANLSSQFHIQPNILYGNIIEVKNTICGSLIVNFIGQHDKILKVIRHLEKYGLQAEILLDVKQSEVITEKSFVERISV</sequence>
<dbReference type="InterPro" id="IPR003593">
    <property type="entry name" value="AAA+_ATPase"/>
</dbReference>
<keyword evidence="3" id="KW-0547">Nucleotide-binding</keyword>
<dbReference type="Proteomes" id="UP000216752">
    <property type="component" value="Chromosome"/>
</dbReference>
<dbReference type="PANTHER" id="PTHR43166:SF30">
    <property type="entry name" value="METHIONINE IMPORT ATP-BINDING PROTEIN METN"/>
    <property type="match status" value="1"/>
</dbReference>
<gene>
    <name evidence="9" type="primary">metN2</name>
    <name evidence="9" type="ORF">SPSIL_011100</name>
</gene>
<evidence type="ECO:0000313" key="10">
    <source>
        <dbReference type="Proteomes" id="UP000216752"/>
    </source>
</evidence>
<dbReference type="Pfam" id="PF00005">
    <property type="entry name" value="ABC_tran"/>
    <property type="match status" value="1"/>
</dbReference>
<dbReference type="RefSeq" id="WP_094606694.1">
    <property type="nucleotide sequence ID" value="NZ_CP155573.1"/>
</dbReference>
<evidence type="ECO:0000256" key="3">
    <source>
        <dbReference type="ARBA" id="ARBA00022741"/>
    </source>
</evidence>
<dbReference type="Gene3D" id="3.40.50.300">
    <property type="entry name" value="P-loop containing nucleotide triphosphate hydrolases"/>
    <property type="match status" value="1"/>
</dbReference>
<keyword evidence="9" id="KW-0378">Hydrolase</keyword>
<keyword evidence="2" id="KW-1003">Cell membrane</keyword>
<dbReference type="EC" id="3.6.3.-" evidence="9"/>
<dbReference type="SMART" id="SM00382">
    <property type="entry name" value="AAA"/>
    <property type="match status" value="1"/>
</dbReference>
<evidence type="ECO:0000256" key="2">
    <source>
        <dbReference type="ARBA" id="ARBA00022475"/>
    </source>
</evidence>
<dbReference type="InterPro" id="IPR041701">
    <property type="entry name" value="MetN_ABC"/>
</dbReference>
<organism evidence="9 10">
    <name type="scientific">Sporomusa silvacetica DSM 10669</name>
    <dbReference type="NCBI Taxonomy" id="1123289"/>
    <lineage>
        <taxon>Bacteria</taxon>
        <taxon>Bacillati</taxon>
        <taxon>Bacillota</taxon>
        <taxon>Negativicutes</taxon>
        <taxon>Selenomonadales</taxon>
        <taxon>Sporomusaceae</taxon>
        <taxon>Sporomusa</taxon>
    </lineage>
</organism>